<dbReference type="InterPro" id="IPR056595">
    <property type="entry name" value="Fact-SPT16_PH"/>
</dbReference>
<comment type="similarity">
    <text evidence="1 3">Belongs to the peptidase M24 family. SPT16 subfamily.</text>
</comment>
<dbReference type="SUPFAM" id="SSF50729">
    <property type="entry name" value="PH domain-like"/>
    <property type="match status" value="1"/>
</dbReference>
<feature type="compositionally biased region" description="Basic and acidic residues" evidence="4">
    <location>
        <begin position="278"/>
        <end position="301"/>
    </location>
</feature>
<dbReference type="OrthoDB" id="10251642at2759"/>
<evidence type="ECO:0000259" key="5">
    <source>
        <dbReference type="SMART" id="SM01286"/>
    </source>
</evidence>
<feature type="domain" description="FACT complex subunit SPT16 middle" evidence="5">
    <location>
        <begin position="339"/>
        <end position="496"/>
    </location>
</feature>
<dbReference type="GO" id="GO:0006281">
    <property type="term" value="P:DNA repair"/>
    <property type="evidence" value="ECO:0007669"/>
    <property type="project" value="UniProtKB-UniRule"/>
</dbReference>
<feature type="domain" description="Histone chaperone RTT106/FACT complex subunit SPT16-like middle" evidence="6">
    <location>
        <begin position="618"/>
        <end position="714"/>
    </location>
</feature>
<dbReference type="InterPro" id="IPR013719">
    <property type="entry name" value="RTT106/SPT16-like_middle_dom"/>
</dbReference>
<keyword evidence="3" id="KW-0539">Nucleus</keyword>
<evidence type="ECO:0000256" key="2">
    <source>
        <dbReference type="ARBA" id="ARBA00023054"/>
    </source>
</evidence>
<feature type="region of interest" description="Disordered" evidence="4">
    <location>
        <begin position="237"/>
        <end position="329"/>
    </location>
</feature>
<dbReference type="GO" id="GO:0031491">
    <property type="term" value="F:nucleosome binding"/>
    <property type="evidence" value="ECO:0007669"/>
    <property type="project" value="TreeGrafter"/>
</dbReference>
<keyword evidence="3" id="KW-0227">DNA damage</keyword>
<accession>A0A835Z130</accession>
<keyword evidence="3" id="KW-0805">Transcription regulation</keyword>
<keyword evidence="8" id="KW-1185">Reference proteome</keyword>
<organism evidence="7 8">
    <name type="scientific">Tribonema minus</name>
    <dbReference type="NCBI Taxonomy" id="303371"/>
    <lineage>
        <taxon>Eukaryota</taxon>
        <taxon>Sar</taxon>
        <taxon>Stramenopiles</taxon>
        <taxon>Ochrophyta</taxon>
        <taxon>PX clade</taxon>
        <taxon>Xanthophyceae</taxon>
        <taxon>Tribonematales</taxon>
        <taxon>Tribonemataceae</taxon>
        <taxon>Tribonema</taxon>
    </lineage>
</organism>
<dbReference type="Proteomes" id="UP000664859">
    <property type="component" value="Unassembled WGS sequence"/>
</dbReference>
<evidence type="ECO:0000259" key="6">
    <source>
        <dbReference type="SMART" id="SM01287"/>
    </source>
</evidence>
<keyword evidence="3" id="KW-0158">Chromosome</keyword>
<comment type="function">
    <text evidence="3">Component of the FACT complex, a general chromatin factor that acts to reorganize nucleosomes. The FACT complex is involved in multiple processes that require DNA as a template such as mRNA elongation, DNA replication and DNA repair. During transcription elongation the FACT complex acts as a histone chaperone that both destabilizes and restores nucleosomal structure. It facilitates the passage of RNA polymerase II and transcription by promoting the dissociation of one histone H2A-H2B dimer from the nucleosome, then subsequently promotes the reestablishment of the nucleosome following the passage of RNA polymerase II.</text>
</comment>
<name>A0A835Z130_9STRA</name>
<dbReference type="InterPro" id="IPR036005">
    <property type="entry name" value="Creatinase/aminopeptidase-like"/>
</dbReference>
<proteinExistence type="inferred from homology"/>
<dbReference type="Pfam" id="PF24824">
    <property type="entry name" value="PH_SPT16"/>
    <property type="match status" value="1"/>
</dbReference>
<comment type="caution">
    <text evidence="7">The sequence shown here is derived from an EMBL/GenBank/DDBJ whole genome shotgun (WGS) entry which is preliminary data.</text>
</comment>
<evidence type="ECO:0000313" key="8">
    <source>
        <dbReference type="Proteomes" id="UP000664859"/>
    </source>
</evidence>
<dbReference type="PANTHER" id="PTHR13980">
    <property type="entry name" value="CDC68 RELATED"/>
    <property type="match status" value="1"/>
</dbReference>
<dbReference type="Pfam" id="PF08644">
    <property type="entry name" value="SPT16"/>
    <property type="match status" value="1"/>
</dbReference>
<evidence type="ECO:0000256" key="1">
    <source>
        <dbReference type="ARBA" id="ARBA00010779"/>
    </source>
</evidence>
<keyword evidence="3" id="KW-0234">DNA repair</keyword>
<dbReference type="Pfam" id="PF21091">
    <property type="entry name" value="SPT16_C"/>
    <property type="match status" value="1"/>
</dbReference>
<gene>
    <name evidence="7" type="ORF">JKP88DRAFT_269662</name>
</gene>
<dbReference type="Gene3D" id="3.90.230.10">
    <property type="entry name" value="Creatinase/methionine aminopeptidase superfamily"/>
    <property type="match status" value="1"/>
</dbReference>
<dbReference type="GO" id="GO:0006368">
    <property type="term" value="P:transcription elongation by RNA polymerase II"/>
    <property type="evidence" value="ECO:0007669"/>
    <property type="project" value="TreeGrafter"/>
</dbReference>
<dbReference type="Pfam" id="PF00557">
    <property type="entry name" value="Peptidase_M24"/>
    <property type="match status" value="1"/>
</dbReference>
<evidence type="ECO:0000256" key="4">
    <source>
        <dbReference type="SAM" id="MobiDB-lite"/>
    </source>
</evidence>
<dbReference type="InterPro" id="IPR048969">
    <property type="entry name" value="FACT_SPT16_C"/>
</dbReference>
<dbReference type="Gene3D" id="2.30.29.30">
    <property type="entry name" value="Pleckstrin-homology domain (PH domain)/Phosphotyrosine-binding domain (PTB)"/>
    <property type="match status" value="1"/>
</dbReference>
<comment type="subunit">
    <text evidence="3">Component of the FACT complex.</text>
</comment>
<feature type="compositionally biased region" description="Acidic residues" evidence="4">
    <location>
        <begin position="237"/>
        <end position="251"/>
    </location>
</feature>
<dbReference type="GO" id="GO:0006260">
    <property type="term" value="P:DNA replication"/>
    <property type="evidence" value="ECO:0007669"/>
    <property type="project" value="UniProtKB-KW"/>
</dbReference>
<feature type="compositionally biased region" description="Acidic residues" evidence="4">
    <location>
        <begin position="761"/>
        <end position="773"/>
    </location>
</feature>
<evidence type="ECO:0000313" key="7">
    <source>
        <dbReference type="EMBL" id="KAG5185316.1"/>
    </source>
</evidence>
<dbReference type="InterPro" id="IPR013953">
    <property type="entry name" value="FACT_SPT16_M"/>
</dbReference>
<dbReference type="AlphaFoldDB" id="A0A835Z130"/>
<dbReference type="Gene3D" id="2.30.29.210">
    <property type="entry name" value="FACT complex subunit Spt16p/Cdc68p"/>
    <property type="match status" value="1"/>
</dbReference>
<feature type="region of interest" description="Disordered" evidence="4">
    <location>
        <begin position="760"/>
        <end position="850"/>
    </location>
</feature>
<keyword evidence="3" id="KW-0804">Transcription</keyword>
<dbReference type="GO" id="GO:0035101">
    <property type="term" value="C:FACT complex"/>
    <property type="evidence" value="ECO:0007669"/>
    <property type="project" value="UniProtKB-UniRule"/>
</dbReference>
<keyword evidence="2" id="KW-0175">Coiled coil</keyword>
<dbReference type="FunFam" id="2.30.29.210:FF:000001">
    <property type="entry name" value="FACT complex subunit spt16"/>
    <property type="match status" value="1"/>
</dbReference>
<comment type="subcellular location">
    <subcellularLocation>
        <location evidence="3">Nucleus</location>
    </subcellularLocation>
    <subcellularLocation>
        <location evidence="3">Chromosome</location>
    </subcellularLocation>
</comment>
<dbReference type="SMART" id="SM01286">
    <property type="entry name" value="SPT16"/>
    <property type="match status" value="1"/>
</dbReference>
<evidence type="ECO:0000256" key="3">
    <source>
        <dbReference type="RuleBase" id="RU367052"/>
    </source>
</evidence>
<dbReference type="SUPFAM" id="SSF55920">
    <property type="entry name" value="Creatinase/aminopeptidase"/>
    <property type="match status" value="1"/>
</dbReference>
<keyword evidence="3" id="KW-0235">DNA replication</keyword>
<dbReference type="Pfam" id="PF08512">
    <property type="entry name" value="Rttp106-like_middle"/>
    <property type="match status" value="1"/>
</dbReference>
<feature type="compositionally biased region" description="Acidic residues" evidence="4">
    <location>
        <begin position="780"/>
        <end position="817"/>
    </location>
</feature>
<reference evidence="7" key="1">
    <citation type="submission" date="2021-02" db="EMBL/GenBank/DDBJ databases">
        <title>First Annotated Genome of the Yellow-green Alga Tribonema minus.</title>
        <authorList>
            <person name="Mahan K.M."/>
        </authorList>
    </citation>
    <scope>NUCLEOTIDE SEQUENCE</scope>
    <source>
        <strain evidence="7">UTEX B ZZ1240</strain>
    </source>
</reference>
<protein>
    <recommendedName>
        <fullName evidence="3">FACT complex subunit</fullName>
    </recommendedName>
</protein>
<dbReference type="InterPro" id="IPR000994">
    <property type="entry name" value="Pept_M24"/>
</dbReference>
<dbReference type="InterPro" id="IPR040258">
    <property type="entry name" value="Spt16"/>
</dbReference>
<dbReference type="SMART" id="SM01287">
    <property type="entry name" value="Rtt106"/>
    <property type="match status" value="1"/>
</dbReference>
<dbReference type="EMBL" id="JAFCMP010000135">
    <property type="protein sequence ID" value="KAG5185316.1"/>
    <property type="molecule type" value="Genomic_DNA"/>
</dbReference>
<feature type="compositionally biased region" description="Basic and acidic residues" evidence="4">
    <location>
        <begin position="818"/>
        <end position="835"/>
    </location>
</feature>
<sequence>MEDVIESESTVTHAALSAQVEDVILNPSKIKLKVESADVETAYAPIVQSGGAYDLRISAQSSDAPMSADLILASVGARYRSYCATLTRSFFVNAPPRVEEAYAALLQAHTRCGDALRGGVPLKDVYETARAFLRERHADLLPHLTKSLGFALGLDFRERALDINAKNAARARDGMVFSLNVGLADVPIPEEQRKGSNYKHNTFSMAIGDVLLVHKDEPAEFLTKGGKEWTDISYTLDDSDKEEEEEEGDSEPEAKSKGKKKASAGQSSAKRTGPGHAEPARAEDERAAEAAREGARERDGAARQGPRRRQRGGGGGGPRRVRGHGPGMYYPKDTMPHQIKVDMDREVVLCPINGQPVPFSIHTIKNVVMPEPDNHSFYLRINFFAPGQALGKEASRRMAKLVERFGRDKQAFVKELTFRSLDQQNLGMAFRQVQELRKRLRLREQKAVEEADLVVQAKLIRMTDMKVPRLADLTLRPNLTGKTTGALEAHTNGLRFISIKGESVEILYANIRLAVFQPCEGNDTKVVLHFYLRHPIMVGKKAHKNVQVYTEAVDSTVNLDNARRSHYDPDEIMEEQQDKKLRKRLNQAFKDFAAKVSKVAARNQQTLEFDIPYKELGFQGTPHKEMVFIQPTTYALLNVTDQPAFVVLTDDIEHVHFERVNPNGRNFDLKIITRANVAADQPPSEPLSINMIEQKFLNQIMGWLVDSSITYTQTDKTWNWKAVLNLVREDERFYLDTGKSTEQEDGTKKPAGWTFLRMQDSDGEEEQEEDEESDFKASSAEEEEEESEESFAEDDESDADEDASDDEEEDEGMDWDEMEAKAAADDKERTKRDAMVEADDDSRRKKQRKR</sequence>
<dbReference type="Gene3D" id="2.30.29.150">
    <property type="match status" value="1"/>
</dbReference>
<dbReference type="FunFam" id="3.90.230.10:FF:000005">
    <property type="entry name" value="FACT complex subunit spt16"/>
    <property type="match status" value="1"/>
</dbReference>
<dbReference type="PANTHER" id="PTHR13980:SF15">
    <property type="entry name" value="FACT COMPLEX SUBUNIT SPT16"/>
    <property type="match status" value="1"/>
</dbReference>
<dbReference type="InterPro" id="IPR011993">
    <property type="entry name" value="PH-like_dom_sf"/>
</dbReference>